<keyword evidence="7" id="KW-1185">Reference proteome</keyword>
<evidence type="ECO:0000256" key="3">
    <source>
        <dbReference type="ARBA" id="ARBA00023125"/>
    </source>
</evidence>
<dbReference type="PANTHER" id="PTHR30537">
    <property type="entry name" value="HTH-TYPE TRANSCRIPTIONAL REGULATOR"/>
    <property type="match status" value="1"/>
</dbReference>
<evidence type="ECO:0000313" key="7">
    <source>
        <dbReference type="Proteomes" id="UP000326641"/>
    </source>
</evidence>
<dbReference type="InterPro" id="IPR058163">
    <property type="entry name" value="LysR-type_TF_proteobact-type"/>
</dbReference>
<keyword evidence="3" id="KW-0238">DNA-binding</keyword>
<dbReference type="GO" id="GO:0003700">
    <property type="term" value="F:DNA-binding transcription factor activity"/>
    <property type="evidence" value="ECO:0007669"/>
    <property type="project" value="InterPro"/>
</dbReference>
<evidence type="ECO:0000256" key="2">
    <source>
        <dbReference type="ARBA" id="ARBA00023015"/>
    </source>
</evidence>
<keyword evidence="4" id="KW-0804">Transcription</keyword>
<dbReference type="AlphaFoldDB" id="A0A564WDS8"/>
<evidence type="ECO:0000313" key="6">
    <source>
        <dbReference type="EMBL" id="VUX46625.1"/>
    </source>
</evidence>
<dbReference type="SUPFAM" id="SSF46785">
    <property type="entry name" value="Winged helix' DNA-binding domain"/>
    <property type="match status" value="1"/>
</dbReference>
<comment type="similarity">
    <text evidence="1">Belongs to the LysR transcriptional regulatory family.</text>
</comment>
<dbReference type="Proteomes" id="UP000326641">
    <property type="component" value="Unassembled WGS sequence"/>
</dbReference>
<dbReference type="InterPro" id="IPR036388">
    <property type="entry name" value="WH-like_DNA-bd_sf"/>
</dbReference>
<protein>
    <submittedName>
        <fullName evidence="6">Transcriptional regulator</fullName>
    </submittedName>
</protein>
<feature type="domain" description="HTH lysR-type" evidence="5">
    <location>
        <begin position="5"/>
        <end position="62"/>
    </location>
</feature>
<accession>A0A564WDS8</accession>
<dbReference type="SUPFAM" id="SSF53850">
    <property type="entry name" value="Periplasmic binding protein-like II"/>
    <property type="match status" value="1"/>
</dbReference>
<evidence type="ECO:0000259" key="5">
    <source>
        <dbReference type="PROSITE" id="PS50931"/>
    </source>
</evidence>
<proteinExistence type="inferred from homology"/>
<dbReference type="GO" id="GO:0043565">
    <property type="term" value="F:sequence-specific DNA binding"/>
    <property type="evidence" value="ECO:0007669"/>
    <property type="project" value="TreeGrafter"/>
</dbReference>
<dbReference type="GO" id="GO:0006351">
    <property type="term" value="P:DNA-templated transcription"/>
    <property type="evidence" value="ECO:0007669"/>
    <property type="project" value="TreeGrafter"/>
</dbReference>
<dbReference type="PROSITE" id="PS50931">
    <property type="entry name" value="HTH_LYSR"/>
    <property type="match status" value="1"/>
</dbReference>
<evidence type="ECO:0000256" key="1">
    <source>
        <dbReference type="ARBA" id="ARBA00009437"/>
    </source>
</evidence>
<dbReference type="PANTHER" id="PTHR30537:SF3">
    <property type="entry name" value="TRANSCRIPTIONAL REGULATORY PROTEIN"/>
    <property type="match status" value="1"/>
</dbReference>
<dbReference type="InterPro" id="IPR000847">
    <property type="entry name" value="LysR_HTH_N"/>
</dbReference>
<evidence type="ECO:0000256" key="4">
    <source>
        <dbReference type="ARBA" id="ARBA00023163"/>
    </source>
</evidence>
<dbReference type="Gene3D" id="1.10.10.10">
    <property type="entry name" value="Winged helix-like DNA-binding domain superfamily/Winged helix DNA-binding domain"/>
    <property type="match status" value="1"/>
</dbReference>
<name>A0A564WDS8_9PROT</name>
<dbReference type="Gene3D" id="3.40.190.290">
    <property type="match status" value="1"/>
</dbReference>
<dbReference type="EMBL" id="UXAT02000018">
    <property type="protein sequence ID" value="VUX46625.1"/>
    <property type="molecule type" value="Genomic_DNA"/>
</dbReference>
<dbReference type="InterPro" id="IPR005119">
    <property type="entry name" value="LysR_subst-bd"/>
</dbReference>
<keyword evidence="2" id="KW-0805">Transcription regulation</keyword>
<reference evidence="6" key="1">
    <citation type="submission" date="2018-11" db="EMBL/GenBank/DDBJ databases">
        <authorList>
            <person name="Onetto C."/>
        </authorList>
    </citation>
    <scope>NUCLEOTIDE SEQUENCE [LARGE SCALE GENOMIC DNA]</scope>
</reference>
<sequence length="304" mass="33293">MERLMSWDDLRYFLAVARGRNLSEAGHHLCVSASTVSRRIDALEGALRCRLFRRHRDGYTLTPAGERLRGEAEAAEARILALQRSAGADPEDVGGVVRLATPELLAHELIVPRLGSFCETYPELSLELLSDVRPVSLSRGEADVVLRAVRPARGAYTMRRIGEIQVGLFASEGYLERHGIPDRALNNHRLIAWDHDLAFLQMARWLSANSGEGRVVLRTSTFAAQLGACRVGCGIAALPVPIGEGYGMRRVLADTAALSIDLWLLVRSDVRMTRRVEIVCNFLTDIFSTGGGDRPPDADAPLAG</sequence>
<dbReference type="InterPro" id="IPR036390">
    <property type="entry name" value="WH_DNA-bd_sf"/>
</dbReference>
<gene>
    <name evidence="6" type="ORF">DF3PA_250033</name>
</gene>
<dbReference type="Pfam" id="PF00126">
    <property type="entry name" value="HTH_1"/>
    <property type="match status" value="1"/>
</dbReference>
<dbReference type="Pfam" id="PF03466">
    <property type="entry name" value="LysR_substrate"/>
    <property type="match status" value="1"/>
</dbReference>
<organism evidence="6 7">
    <name type="scientific">Candidatus Defluviicoccus seviourii</name>
    <dbReference type="NCBI Taxonomy" id="2565273"/>
    <lineage>
        <taxon>Bacteria</taxon>
        <taxon>Pseudomonadati</taxon>
        <taxon>Pseudomonadota</taxon>
        <taxon>Alphaproteobacteria</taxon>
        <taxon>Rhodospirillales</taxon>
        <taxon>Rhodospirillaceae</taxon>
        <taxon>Defluviicoccus</taxon>
    </lineage>
</organism>
<comment type="caution">
    <text evidence="6">The sequence shown here is derived from an EMBL/GenBank/DDBJ whole genome shotgun (WGS) entry which is preliminary data.</text>
</comment>